<dbReference type="SUPFAM" id="SSF51905">
    <property type="entry name" value="FAD/NAD(P)-binding domain"/>
    <property type="match status" value="3"/>
</dbReference>
<sequence length="578" mass="65300">MGSLQIDPAIDEESFDVVIIGAGMSGLYAARAYLAIQPSINLVVVESLASVGGVWSRERIYPGLNVQTAPEYFEFPEFRYKDMDPPAEYNGKGYMTGPSWSRYFEAWTEKVGLNKYIRLNTSVRQVTRHEDGIRWKCHIGDGQKVYITDKLIVAAGITSSPKYPDLDWSKFTKPVIHHRYFGERSKEWDNEDVKHVTVYGGGKGSMDNIVQLAKAGKKITWLIRKEGRGPVWILDGKLPNGKRAEALGFSRILALLMPSLYHDSGFSGLHYFFKRNFFGRWFSRFFMNTSKGIAMSQMKPLTDNVRRAVPELPPFWMYHVIGVNNYDVKIYDLFRDGTVEVVRDSMTSLEGNTVGLASGAKFETDAVVFATGWKANLSLFSDNLELEMNLGMPSTNYTDGYLQKWKALEDEADKRVFTENPILKDAPKPPRIPPQDSGPFRLYHYAVPTEFADRSIAFLGVAPSTGMSHFSMIMGLWTAAYLTGKLDLPSKEEMEKVAAFELRFTQIRHVGLSNEFPLITFDWMSVAAEFLKETGVNPYMKGGYFSEIFSAYTADDYTDLFDKWIAKHGIVGKPKGAD</sequence>
<dbReference type="Pfam" id="PF13738">
    <property type="entry name" value="Pyr_redox_3"/>
    <property type="match status" value="1"/>
</dbReference>
<keyword evidence="3" id="KW-0560">Oxidoreductase</keyword>
<gene>
    <name evidence="4" type="ORF">H072_4133</name>
</gene>
<comment type="caution">
    <text evidence="4">The sequence shown here is derived from an EMBL/GenBank/DDBJ whole genome shotgun (WGS) entry which is preliminary data.</text>
</comment>
<evidence type="ECO:0000256" key="2">
    <source>
        <dbReference type="ARBA" id="ARBA00022827"/>
    </source>
</evidence>
<dbReference type="OrthoDB" id="2915840at2759"/>
<dbReference type="eggNOG" id="KOG1399">
    <property type="taxonomic scope" value="Eukaryota"/>
</dbReference>
<protein>
    <recommendedName>
        <fullName evidence="6">FAD/NAD(P)-binding domain-containing protein</fullName>
    </recommendedName>
</protein>
<dbReference type="Proteomes" id="UP000015100">
    <property type="component" value="Unassembled WGS sequence"/>
</dbReference>
<reference evidence="4 5" key="1">
    <citation type="journal article" date="2013" name="PLoS Genet.">
        <title>Genomic mechanisms accounting for the adaptation to parasitism in nematode-trapping fungi.</title>
        <authorList>
            <person name="Meerupati T."/>
            <person name="Andersson K.M."/>
            <person name="Friman E."/>
            <person name="Kumar D."/>
            <person name="Tunlid A."/>
            <person name="Ahren D."/>
        </authorList>
    </citation>
    <scope>NUCLEOTIDE SEQUENCE [LARGE SCALE GENOMIC DNA]</scope>
    <source>
        <strain evidence="4 5">CBS 200.50</strain>
    </source>
</reference>
<dbReference type="PANTHER" id="PTHR23023">
    <property type="entry name" value="DIMETHYLANILINE MONOOXYGENASE"/>
    <property type="match status" value="1"/>
</dbReference>
<dbReference type="Gene3D" id="3.50.50.60">
    <property type="entry name" value="FAD/NAD(P)-binding domain"/>
    <property type="match status" value="2"/>
</dbReference>
<dbReference type="OMA" id="PLFEYSF"/>
<dbReference type="HOGENOM" id="CLU_019225_1_0_1"/>
<keyword evidence="2" id="KW-0274">FAD</keyword>
<reference evidence="5" key="2">
    <citation type="submission" date="2013-04" db="EMBL/GenBank/DDBJ databases">
        <title>Genomic mechanisms accounting for the adaptation to parasitism in nematode-trapping fungi.</title>
        <authorList>
            <person name="Ahren D.G."/>
        </authorList>
    </citation>
    <scope>NUCLEOTIDE SEQUENCE [LARGE SCALE GENOMIC DNA]</scope>
    <source>
        <strain evidence="5">CBS 200.50</strain>
    </source>
</reference>
<name>S8AGE0_DACHA</name>
<dbReference type="STRING" id="1284197.S8AGE0"/>
<proteinExistence type="predicted"/>
<dbReference type="AlphaFoldDB" id="S8AGE0"/>
<dbReference type="InterPro" id="IPR036188">
    <property type="entry name" value="FAD/NAD-bd_sf"/>
</dbReference>
<evidence type="ECO:0008006" key="6">
    <source>
        <dbReference type="Google" id="ProtNLM"/>
    </source>
</evidence>
<keyword evidence="5" id="KW-1185">Reference proteome</keyword>
<evidence type="ECO:0000256" key="1">
    <source>
        <dbReference type="ARBA" id="ARBA00022630"/>
    </source>
</evidence>
<accession>S8AGE0</accession>
<organism evidence="4 5">
    <name type="scientific">Dactylellina haptotyla (strain CBS 200.50)</name>
    <name type="common">Nematode-trapping fungus</name>
    <name type="synonym">Monacrosporium haptotylum</name>
    <dbReference type="NCBI Taxonomy" id="1284197"/>
    <lineage>
        <taxon>Eukaryota</taxon>
        <taxon>Fungi</taxon>
        <taxon>Dikarya</taxon>
        <taxon>Ascomycota</taxon>
        <taxon>Pezizomycotina</taxon>
        <taxon>Orbiliomycetes</taxon>
        <taxon>Orbiliales</taxon>
        <taxon>Orbiliaceae</taxon>
        <taxon>Dactylellina</taxon>
    </lineage>
</organism>
<dbReference type="EMBL" id="AQGS01000132">
    <property type="protein sequence ID" value="EPS41919.1"/>
    <property type="molecule type" value="Genomic_DNA"/>
</dbReference>
<evidence type="ECO:0000313" key="5">
    <source>
        <dbReference type="Proteomes" id="UP000015100"/>
    </source>
</evidence>
<evidence type="ECO:0000256" key="3">
    <source>
        <dbReference type="ARBA" id="ARBA00023002"/>
    </source>
</evidence>
<evidence type="ECO:0000313" key="4">
    <source>
        <dbReference type="EMBL" id="EPS41919.1"/>
    </source>
</evidence>
<keyword evidence="1" id="KW-0285">Flavoprotein</keyword>
<dbReference type="GO" id="GO:0016491">
    <property type="term" value="F:oxidoreductase activity"/>
    <property type="evidence" value="ECO:0007669"/>
    <property type="project" value="UniProtKB-KW"/>
</dbReference>
<dbReference type="InterPro" id="IPR050346">
    <property type="entry name" value="FMO-like"/>
</dbReference>